<dbReference type="Proteomes" id="UP001595791">
    <property type="component" value="Unassembled WGS sequence"/>
</dbReference>
<dbReference type="RefSeq" id="WP_378168453.1">
    <property type="nucleotide sequence ID" value="NZ_JBHSBU010000002.1"/>
</dbReference>
<name>A0ABV8MYQ6_9NEIS</name>
<gene>
    <name evidence="1" type="ORF">ACFOW7_21185</name>
</gene>
<protein>
    <recommendedName>
        <fullName evidence="3">DUF2336 domain-containing protein</fullName>
    </recommendedName>
</protein>
<evidence type="ECO:0000313" key="2">
    <source>
        <dbReference type="Proteomes" id="UP001595791"/>
    </source>
</evidence>
<evidence type="ECO:0000313" key="1">
    <source>
        <dbReference type="EMBL" id="MFC4161857.1"/>
    </source>
</evidence>
<keyword evidence="2" id="KW-1185">Reference proteome</keyword>
<dbReference type="EMBL" id="JBHSBU010000002">
    <property type="protein sequence ID" value="MFC4161857.1"/>
    <property type="molecule type" value="Genomic_DNA"/>
</dbReference>
<accession>A0ABV8MYQ6</accession>
<organism evidence="1 2">
    <name type="scientific">Chitinimonas lacunae</name>
    <dbReference type="NCBI Taxonomy" id="1963018"/>
    <lineage>
        <taxon>Bacteria</taxon>
        <taxon>Pseudomonadati</taxon>
        <taxon>Pseudomonadota</taxon>
        <taxon>Betaproteobacteria</taxon>
        <taxon>Neisseriales</taxon>
        <taxon>Chitinibacteraceae</taxon>
        <taxon>Chitinimonas</taxon>
    </lineage>
</organism>
<evidence type="ECO:0008006" key="3">
    <source>
        <dbReference type="Google" id="ProtNLM"/>
    </source>
</evidence>
<proteinExistence type="predicted"/>
<sequence length="164" mass="17470">MNGTKQAALLLHGLDPRDAQWVLARLPEAERAALQSHLDELNELGIPADPTLGATLLGRDRSARQRLTAASAERVYLALEHEPAWLIAGLLAAGPWPWQAGLLARAGDARRQMVSAAAPARALPPALQNTLIERVAARLDATVAAAPAAAPARGLASWVRRWIP</sequence>
<reference evidence="2" key="1">
    <citation type="journal article" date="2019" name="Int. J. Syst. Evol. Microbiol.">
        <title>The Global Catalogue of Microorganisms (GCM) 10K type strain sequencing project: providing services to taxonomists for standard genome sequencing and annotation.</title>
        <authorList>
            <consortium name="The Broad Institute Genomics Platform"/>
            <consortium name="The Broad Institute Genome Sequencing Center for Infectious Disease"/>
            <person name="Wu L."/>
            <person name="Ma J."/>
        </authorList>
    </citation>
    <scope>NUCLEOTIDE SEQUENCE [LARGE SCALE GENOMIC DNA]</scope>
    <source>
        <strain evidence="2">LMG 29894</strain>
    </source>
</reference>
<comment type="caution">
    <text evidence="1">The sequence shown here is derived from an EMBL/GenBank/DDBJ whole genome shotgun (WGS) entry which is preliminary data.</text>
</comment>